<protein>
    <recommendedName>
        <fullName evidence="1">RNase H type-1 domain-containing protein</fullName>
    </recommendedName>
</protein>
<dbReference type="InterPro" id="IPR044730">
    <property type="entry name" value="RNase_H-like_dom_plant"/>
</dbReference>
<keyword evidence="3" id="KW-1185">Reference proteome</keyword>
<dbReference type="PANTHER" id="PTHR47074:SF11">
    <property type="entry name" value="REVERSE TRANSCRIPTASE-LIKE PROTEIN"/>
    <property type="match status" value="1"/>
</dbReference>
<evidence type="ECO:0000313" key="3">
    <source>
        <dbReference type="Proteomes" id="UP000467840"/>
    </source>
</evidence>
<reference evidence="2 3" key="1">
    <citation type="journal article" date="2020" name="Mol. Plant">
        <title>The Chromosome-Based Rubber Tree Genome Provides New Insights into Spurge Genome Evolution and Rubber Biosynthesis.</title>
        <authorList>
            <person name="Liu J."/>
            <person name="Shi C."/>
            <person name="Shi C.C."/>
            <person name="Li W."/>
            <person name="Zhang Q.J."/>
            <person name="Zhang Y."/>
            <person name="Li K."/>
            <person name="Lu H.F."/>
            <person name="Shi C."/>
            <person name="Zhu S.T."/>
            <person name="Xiao Z.Y."/>
            <person name="Nan H."/>
            <person name="Yue Y."/>
            <person name="Zhu X.G."/>
            <person name="Wu Y."/>
            <person name="Hong X.N."/>
            <person name="Fan G.Y."/>
            <person name="Tong Y."/>
            <person name="Zhang D."/>
            <person name="Mao C.L."/>
            <person name="Liu Y.L."/>
            <person name="Hao S.J."/>
            <person name="Liu W.Q."/>
            <person name="Lv M.Q."/>
            <person name="Zhang H.B."/>
            <person name="Liu Y."/>
            <person name="Hu-Tang G.R."/>
            <person name="Wang J.P."/>
            <person name="Wang J.H."/>
            <person name="Sun Y.H."/>
            <person name="Ni S.B."/>
            <person name="Chen W.B."/>
            <person name="Zhang X.C."/>
            <person name="Jiao Y.N."/>
            <person name="Eichler E.E."/>
            <person name="Li G.H."/>
            <person name="Liu X."/>
            <person name="Gao L.Z."/>
        </authorList>
    </citation>
    <scope>NUCLEOTIDE SEQUENCE [LARGE SCALE GENOMIC DNA]</scope>
    <source>
        <strain evidence="3">cv. GT1</strain>
        <tissue evidence="2">Leaf</tissue>
    </source>
</reference>
<dbReference type="InterPro" id="IPR012337">
    <property type="entry name" value="RNaseH-like_sf"/>
</dbReference>
<dbReference type="Proteomes" id="UP000467840">
    <property type="component" value="Chromosome 14"/>
</dbReference>
<organism evidence="2 3">
    <name type="scientific">Hevea brasiliensis</name>
    <name type="common">Para rubber tree</name>
    <name type="synonym">Siphonia brasiliensis</name>
    <dbReference type="NCBI Taxonomy" id="3981"/>
    <lineage>
        <taxon>Eukaryota</taxon>
        <taxon>Viridiplantae</taxon>
        <taxon>Streptophyta</taxon>
        <taxon>Embryophyta</taxon>
        <taxon>Tracheophyta</taxon>
        <taxon>Spermatophyta</taxon>
        <taxon>Magnoliopsida</taxon>
        <taxon>eudicotyledons</taxon>
        <taxon>Gunneridae</taxon>
        <taxon>Pentapetalae</taxon>
        <taxon>rosids</taxon>
        <taxon>fabids</taxon>
        <taxon>Malpighiales</taxon>
        <taxon>Euphorbiaceae</taxon>
        <taxon>Crotonoideae</taxon>
        <taxon>Micrandreae</taxon>
        <taxon>Hevea</taxon>
    </lineage>
</organism>
<dbReference type="PANTHER" id="PTHR47074">
    <property type="entry name" value="BNAC02G40300D PROTEIN"/>
    <property type="match status" value="1"/>
</dbReference>
<name>A0A6A6MIP9_HEVBR</name>
<dbReference type="CDD" id="cd06222">
    <property type="entry name" value="RNase_H_like"/>
    <property type="match status" value="1"/>
</dbReference>
<dbReference type="Gene3D" id="3.30.420.10">
    <property type="entry name" value="Ribonuclease H-like superfamily/Ribonuclease H"/>
    <property type="match status" value="1"/>
</dbReference>
<accession>A0A6A6MIP9</accession>
<dbReference type="InterPro" id="IPR036397">
    <property type="entry name" value="RNaseH_sf"/>
</dbReference>
<dbReference type="Pfam" id="PF13456">
    <property type="entry name" value="RVT_3"/>
    <property type="match status" value="1"/>
</dbReference>
<dbReference type="AlphaFoldDB" id="A0A6A6MIP9"/>
<dbReference type="SUPFAM" id="SSF53098">
    <property type="entry name" value="Ribonuclease H-like"/>
    <property type="match status" value="1"/>
</dbReference>
<comment type="caution">
    <text evidence="2">The sequence shown here is derived from an EMBL/GenBank/DDBJ whole genome shotgun (WGS) entry which is preliminary data.</text>
</comment>
<evidence type="ECO:0000313" key="2">
    <source>
        <dbReference type="EMBL" id="KAF2312243.1"/>
    </source>
</evidence>
<proteinExistence type="predicted"/>
<dbReference type="EMBL" id="JAAGAX010000006">
    <property type="protein sequence ID" value="KAF2312243.1"/>
    <property type="molecule type" value="Genomic_DNA"/>
</dbReference>
<dbReference type="InterPro" id="IPR052929">
    <property type="entry name" value="RNase_H-like_EbsB-rel"/>
</dbReference>
<dbReference type="InterPro" id="IPR002156">
    <property type="entry name" value="RNaseH_domain"/>
</dbReference>
<dbReference type="GO" id="GO:0004523">
    <property type="term" value="F:RNA-DNA hybrid ribonuclease activity"/>
    <property type="evidence" value="ECO:0007669"/>
    <property type="project" value="InterPro"/>
</dbReference>
<dbReference type="GO" id="GO:0003676">
    <property type="term" value="F:nucleic acid binding"/>
    <property type="evidence" value="ECO:0007669"/>
    <property type="project" value="InterPro"/>
</dbReference>
<gene>
    <name evidence="2" type="ORF">GH714_028720</name>
</gene>
<evidence type="ECO:0000259" key="1">
    <source>
        <dbReference type="Pfam" id="PF13456"/>
    </source>
</evidence>
<sequence length="247" mass="27410">MLADNSMDERGRLGMYVGTSWASRTEGADHLVLGLGLTAVAVAVDVLGNRQAFVFRLRFGLLSSWRLFGVERSERHEGKCRISRWKASPVGYPKLNCDTSWKEDKLKFAIAVVMRDHLGTVVQGIAKLAFATSPLLGEAKAIEEAMLLARARGFNSILAESESSNLIQAINKMLQPPPWEIQVVLLSIDLLRSSFQNIFLSYVRRNYNEAANRLANLFASNTLPCNWLLNPPVHFRMACNSDATGAL</sequence>
<feature type="domain" description="RNase H type-1" evidence="1">
    <location>
        <begin position="96"/>
        <end position="216"/>
    </location>
</feature>